<keyword evidence="4" id="KW-0949">S-adenosyl-L-methionine</keyword>
<dbReference type="EMBL" id="BMGC01000061">
    <property type="protein sequence ID" value="GGB47681.1"/>
    <property type="molecule type" value="Genomic_DNA"/>
</dbReference>
<gene>
    <name evidence="7" type="ORF">GCM10011489_38640</name>
</gene>
<evidence type="ECO:0000313" key="8">
    <source>
        <dbReference type="Proteomes" id="UP000621454"/>
    </source>
</evidence>
<evidence type="ECO:0000256" key="2">
    <source>
        <dbReference type="ARBA" id="ARBA00022603"/>
    </source>
</evidence>
<keyword evidence="3" id="KW-0808">Transferase</keyword>
<dbReference type="Gene3D" id="3.40.50.150">
    <property type="entry name" value="Vaccinia Virus protein VP39"/>
    <property type="match status" value="1"/>
</dbReference>
<evidence type="ECO:0000256" key="3">
    <source>
        <dbReference type="ARBA" id="ARBA00022679"/>
    </source>
</evidence>
<dbReference type="InterPro" id="IPR029063">
    <property type="entry name" value="SAM-dependent_MTases_sf"/>
</dbReference>
<accession>A0A916X0M3</accession>
<keyword evidence="8" id="KW-1185">Reference proteome</keyword>
<dbReference type="EC" id="2.1.1.72" evidence="1"/>
<dbReference type="InterPro" id="IPR050953">
    <property type="entry name" value="N4_N6_ade-DNA_methylase"/>
</dbReference>
<protein>
    <recommendedName>
        <fullName evidence="1">site-specific DNA-methyltransferase (adenine-specific)</fullName>
        <ecNumber evidence="1">2.1.1.72</ecNumber>
    </recommendedName>
</protein>
<dbReference type="GO" id="GO:0009007">
    <property type="term" value="F:site-specific DNA-methyltransferase (adenine-specific) activity"/>
    <property type="evidence" value="ECO:0007669"/>
    <property type="project" value="UniProtKB-EC"/>
</dbReference>
<dbReference type="Proteomes" id="UP000621454">
    <property type="component" value="Unassembled WGS sequence"/>
</dbReference>
<keyword evidence="2" id="KW-0489">Methyltransferase</keyword>
<dbReference type="Pfam" id="PF07669">
    <property type="entry name" value="Eco57I"/>
    <property type="match status" value="1"/>
</dbReference>
<dbReference type="GO" id="GO:0032259">
    <property type="term" value="P:methylation"/>
    <property type="evidence" value="ECO:0007669"/>
    <property type="project" value="UniProtKB-KW"/>
</dbReference>
<evidence type="ECO:0000256" key="5">
    <source>
        <dbReference type="ARBA" id="ARBA00047942"/>
    </source>
</evidence>
<dbReference type="AlphaFoldDB" id="A0A916X0M3"/>
<name>A0A916X0M3_9ACTN</name>
<dbReference type="PANTHER" id="PTHR33841:SF1">
    <property type="entry name" value="DNA METHYLTRANSFERASE A"/>
    <property type="match status" value="1"/>
</dbReference>
<dbReference type="PANTHER" id="PTHR33841">
    <property type="entry name" value="DNA METHYLTRANSFERASE YEEA-RELATED"/>
    <property type="match status" value="1"/>
</dbReference>
<comment type="caution">
    <text evidence="7">The sequence shown here is derived from an EMBL/GenBank/DDBJ whole genome shotgun (WGS) entry which is preliminary data.</text>
</comment>
<sequence length="583" mass="63611">MLIGALAVALGRESSSEARRFVAESACAADLSPTAIRATRLTLTSALTDDDDIGPLRRLDERLLVGDSLLRPAEDWTRIAPEGFGAVIANPPWDKLKVTRHDALVATGVARHYGAGYDSLPDEYAKERAEMVRYLDSVSFAATRQGTGESDLYKLFLDLSARLVGPGGQLALLVPAGLIRSQGTQALREFLIDEAANLAFTVHDNRARYFAIDTRFKFLTVHASIEPGVKKTPIRLAYGVGDAKSVSETDSVFLGRSSLRRMRPDLTIPEVRGVDGWKLFQRMSAAGVTLQDGAWTHTYSREVDMTNDRAKFDTGDAGGLPVLEGRMLHQFRARAKAYANGTGRAATWEPLPLGRGRISPQFTIAADKLRKGIRTRCAELRAGFCDVTGQTNERTLLASVVPPDVVCGNKVPTLTMRFTGLSPDDSAYLWVAVANSLPVDWLVRRIVTTSMNYFLLASVPLPRMDAEDPQTRSLIDNARILTDAEQQATLTGQQIAERRAAIDCIVAEFFGLSVDDLELVMDDFPLLDRGQPPLPGESRSTVTRDLLLARASRRSHGGEGSWHARAEAAQELGAVAYVPADYA</sequence>
<comment type="catalytic activity">
    <reaction evidence="5">
        <text>a 2'-deoxyadenosine in DNA + S-adenosyl-L-methionine = an N(6)-methyl-2'-deoxyadenosine in DNA + S-adenosyl-L-homocysteine + H(+)</text>
        <dbReference type="Rhea" id="RHEA:15197"/>
        <dbReference type="Rhea" id="RHEA-COMP:12418"/>
        <dbReference type="Rhea" id="RHEA-COMP:12419"/>
        <dbReference type="ChEBI" id="CHEBI:15378"/>
        <dbReference type="ChEBI" id="CHEBI:57856"/>
        <dbReference type="ChEBI" id="CHEBI:59789"/>
        <dbReference type="ChEBI" id="CHEBI:90615"/>
        <dbReference type="ChEBI" id="CHEBI:90616"/>
        <dbReference type="EC" id="2.1.1.72"/>
    </reaction>
</comment>
<proteinExistence type="predicted"/>
<organism evidence="7 8">
    <name type="scientific">Gordonia jinhuaensis</name>
    <dbReference type="NCBI Taxonomy" id="1517702"/>
    <lineage>
        <taxon>Bacteria</taxon>
        <taxon>Bacillati</taxon>
        <taxon>Actinomycetota</taxon>
        <taxon>Actinomycetes</taxon>
        <taxon>Mycobacteriales</taxon>
        <taxon>Gordoniaceae</taxon>
        <taxon>Gordonia</taxon>
    </lineage>
</organism>
<dbReference type="InterPro" id="IPR011639">
    <property type="entry name" value="MethylTrfase_TaqI-like_dom"/>
</dbReference>
<feature type="domain" description="Type II methyltransferase M.TaqI-like" evidence="6">
    <location>
        <begin position="30"/>
        <end position="194"/>
    </location>
</feature>
<evidence type="ECO:0000256" key="1">
    <source>
        <dbReference type="ARBA" id="ARBA00011900"/>
    </source>
</evidence>
<evidence type="ECO:0000313" key="7">
    <source>
        <dbReference type="EMBL" id="GGB47681.1"/>
    </source>
</evidence>
<reference evidence="7" key="1">
    <citation type="journal article" date="2014" name="Int. J. Syst. Evol. Microbiol.">
        <title>Complete genome sequence of Corynebacterium casei LMG S-19264T (=DSM 44701T), isolated from a smear-ripened cheese.</title>
        <authorList>
            <consortium name="US DOE Joint Genome Institute (JGI-PGF)"/>
            <person name="Walter F."/>
            <person name="Albersmeier A."/>
            <person name="Kalinowski J."/>
            <person name="Ruckert C."/>
        </authorList>
    </citation>
    <scope>NUCLEOTIDE SEQUENCE</scope>
    <source>
        <strain evidence="7">CGMCC 1.12827</strain>
    </source>
</reference>
<evidence type="ECO:0000256" key="4">
    <source>
        <dbReference type="ARBA" id="ARBA00022691"/>
    </source>
</evidence>
<evidence type="ECO:0000259" key="6">
    <source>
        <dbReference type="Pfam" id="PF07669"/>
    </source>
</evidence>
<reference evidence="7" key="2">
    <citation type="submission" date="2020-09" db="EMBL/GenBank/DDBJ databases">
        <authorList>
            <person name="Sun Q."/>
            <person name="Zhou Y."/>
        </authorList>
    </citation>
    <scope>NUCLEOTIDE SEQUENCE</scope>
    <source>
        <strain evidence="7">CGMCC 1.12827</strain>
    </source>
</reference>
<dbReference type="SUPFAM" id="SSF53335">
    <property type="entry name" value="S-adenosyl-L-methionine-dependent methyltransferases"/>
    <property type="match status" value="1"/>
</dbReference>
<dbReference type="GO" id="GO:0006304">
    <property type="term" value="P:DNA modification"/>
    <property type="evidence" value="ECO:0007669"/>
    <property type="project" value="InterPro"/>
</dbReference>